<evidence type="ECO:0000256" key="6">
    <source>
        <dbReference type="PIRSR" id="PIRSR630616-1"/>
    </source>
</evidence>
<reference evidence="12" key="1">
    <citation type="journal article" date="2011" name="Nat. Commun.">
        <title>Effector diversification within compartments of the Leptosphaeria maculans genome affected by Repeat-Induced Point mutations.</title>
        <authorList>
            <person name="Rouxel T."/>
            <person name="Grandaubert J."/>
            <person name="Hane J.K."/>
            <person name="Hoede C."/>
            <person name="van de Wouw A.P."/>
            <person name="Couloux A."/>
            <person name="Dominguez V."/>
            <person name="Anthouard V."/>
            <person name="Bally P."/>
            <person name="Bourras S."/>
            <person name="Cozijnsen A.J."/>
            <person name="Ciuffetti L.M."/>
            <person name="Degrave A."/>
            <person name="Dilmaghani A."/>
            <person name="Duret L."/>
            <person name="Fudal I."/>
            <person name="Goodwin S.B."/>
            <person name="Gout L."/>
            <person name="Glaser N."/>
            <person name="Linglin J."/>
            <person name="Kema G.H.J."/>
            <person name="Lapalu N."/>
            <person name="Lawrence C.B."/>
            <person name="May K."/>
            <person name="Meyer M."/>
            <person name="Ollivier B."/>
            <person name="Poulain J."/>
            <person name="Schoch C.L."/>
            <person name="Simon A."/>
            <person name="Spatafora J.W."/>
            <person name="Stachowiak A."/>
            <person name="Turgeon B.G."/>
            <person name="Tyler B.M."/>
            <person name="Vincent D."/>
            <person name="Weissenbach J."/>
            <person name="Amselem J."/>
            <person name="Quesneville H."/>
            <person name="Oliver R.P."/>
            <person name="Wincker P."/>
            <person name="Balesdent M.-H."/>
            <person name="Howlett B.J."/>
        </authorList>
    </citation>
    <scope>NUCLEOTIDE SEQUENCE [LARGE SCALE GENOMIC DNA]</scope>
    <source>
        <strain evidence="12">JN3 / isolate v23.1.3 / race Av1-4-5-6-7-8</strain>
    </source>
</reference>
<feature type="binding site" evidence="7">
    <location>
        <position position="431"/>
    </location>
    <ligand>
        <name>ATP</name>
        <dbReference type="ChEBI" id="CHEBI:30616"/>
    </ligand>
</feature>
<feature type="domain" description="Protein kinase" evidence="10">
    <location>
        <begin position="389"/>
        <end position="694"/>
    </location>
</feature>
<dbReference type="Pfam" id="PF00069">
    <property type="entry name" value="Pkinase"/>
    <property type="match status" value="1"/>
</dbReference>
<dbReference type="InterPro" id="IPR030616">
    <property type="entry name" value="Aur-like"/>
</dbReference>
<feature type="region of interest" description="Disordered" evidence="9">
    <location>
        <begin position="1"/>
        <end position="61"/>
    </location>
</feature>
<dbReference type="InParanoid" id="E5A1G9"/>
<feature type="region of interest" description="Disordered" evidence="9">
    <location>
        <begin position="340"/>
        <end position="372"/>
    </location>
</feature>
<evidence type="ECO:0000256" key="3">
    <source>
        <dbReference type="ARBA" id="ARBA00022741"/>
    </source>
</evidence>
<dbReference type="eggNOG" id="KOG0586">
    <property type="taxonomic scope" value="Eukaryota"/>
</dbReference>
<feature type="region of interest" description="Disordered" evidence="9">
    <location>
        <begin position="184"/>
        <end position="212"/>
    </location>
</feature>
<dbReference type="Gene3D" id="1.10.510.10">
    <property type="entry name" value="Transferase(Phosphotransferase) domain 1"/>
    <property type="match status" value="1"/>
</dbReference>
<keyword evidence="5 7" id="KW-0067">ATP-binding</keyword>
<evidence type="ECO:0000256" key="8">
    <source>
        <dbReference type="PIRSR" id="PIRSR630616-3"/>
    </source>
</evidence>
<dbReference type="InterPro" id="IPR008271">
    <property type="entry name" value="Ser/Thr_kinase_AS"/>
</dbReference>
<feature type="binding site" evidence="7">
    <location>
        <position position="562"/>
    </location>
    <ligand>
        <name>ATP</name>
        <dbReference type="ChEBI" id="CHEBI:30616"/>
    </ligand>
</feature>
<dbReference type="InterPro" id="IPR011009">
    <property type="entry name" value="Kinase-like_dom_sf"/>
</dbReference>
<dbReference type="SUPFAM" id="SSF56112">
    <property type="entry name" value="Protein kinase-like (PK-like)"/>
    <property type="match status" value="1"/>
</dbReference>
<evidence type="ECO:0000259" key="10">
    <source>
        <dbReference type="PROSITE" id="PS50011"/>
    </source>
</evidence>
<dbReference type="GeneID" id="13280895"/>
<feature type="region of interest" description="Disordered" evidence="9">
    <location>
        <begin position="109"/>
        <end position="138"/>
    </location>
</feature>
<keyword evidence="12" id="KW-1185">Reference proteome</keyword>
<sequence>MEGPESSLSTTSSPSSSRPSAAPEQSTDSRVSAPSGQSLEAARSDSAKAPEACQPAAAHSNETATLVNAHLPFEPGHAPAALALPRYHVRAPSTALKLETDLAAFATHTPASGARNPPNLEGSSNNNGGGGGDALRQAGTAPITMQDGFLRSAWSTNSLGSLSPASVLSSPALNALGDITPLPSPLVMSDSPGPWQRAAPRPRSRGLSAASRDDSYSIFSKGTLSPSPSLKKKGYHSLKTAAVEAATAASLITQQKSYYNNNSSNNNSNSSSSSTSNNNNNNAASHTRNRSLSEYTPDSLHNVRPRNVTIGNPANPSDAAPQHQIRREEYLATSRGMLPARLPVGLPTPPASNASNRSVTDTEEEDTAEEDKTKYIVVRQGPQKTKKLYRPVRQLGQGTFSKVYLATCEGTTAKDPLDEAALDPRKLVAIKVVEHGPAGGADEERVELSLKREVEILRSISHPSLVHLQAFDYDEAQALIVVTYCPGGDLFDVASDHRDKLTLPIVQRIFAEMVSAVRYLHDQLIVHRDIKLENILLNIPISTVPTLTSPQTHPYPLVTLTDLGLSRRIPAPPESPLLTTRCGSEDYAAPEILLGQPYDGRATDAWALGVLLYALMEGRLPFDAPPGKPASRSRAAHRIARCDWVWCKFGNEDGEWDADKGAGWGGARVVVEGLLKKVSRGRKSLEEVGRCEWVQGGVLVEGGLKFREEDRVGGGER</sequence>
<dbReference type="STRING" id="985895.E5A1G9"/>
<dbReference type="InterPro" id="IPR000719">
    <property type="entry name" value="Prot_kinase_dom"/>
</dbReference>
<feature type="binding site" evidence="7">
    <location>
        <begin position="533"/>
        <end position="534"/>
    </location>
    <ligand>
        <name>ATP</name>
        <dbReference type="ChEBI" id="CHEBI:30616"/>
    </ligand>
</feature>
<keyword evidence="4" id="KW-0418">Kinase</keyword>
<feature type="compositionally biased region" description="Low complexity" evidence="9">
    <location>
        <begin position="1"/>
        <end position="26"/>
    </location>
</feature>
<dbReference type="EMBL" id="FP929131">
    <property type="protein sequence ID" value="CBX97433.1"/>
    <property type="molecule type" value="Genomic_DNA"/>
</dbReference>
<keyword evidence="2" id="KW-0808">Transferase</keyword>
<dbReference type="OMA" id="IARCEWA"/>
<dbReference type="PANTHER" id="PTHR24350">
    <property type="entry name" value="SERINE/THREONINE-PROTEIN KINASE IAL-RELATED"/>
    <property type="match status" value="1"/>
</dbReference>
<dbReference type="RefSeq" id="XP_003840912.1">
    <property type="nucleotide sequence ID" value="XM_003840864.1"/>
</dbReference>
<feature type="region of interest" description="Disordered" evidence="9">
    <location>
        <begin position="258"/>
        <end position="323"/>
    </location>
</feature>
<protein>
    <recommendedName>
        <fullName evidence="10">Protein kinase domain-containing protein</fullName>
    </recommendedName>
</protein>
<dbReference type="PROSITE" id="PS00108">
    <property type="entry name" value="PROTEIN_KINASE_ST"/>
    <property type="match status" value="1"/>
</dbReference>
<dbReference type="FunFam" id="1.10.510.10:FF:000640">
    <property type="entry name" value="Serine/threonine-protein kinase PRR1"/>
    <property type="match status" value="1"/>
</dbReference>
<dbReference type="GO" id="GO:0004674">
    <property type="term" value="F:protein serine/threonine kinase activity"/>
    <property type="evidence" value="ECO:0007669"/>
    <property type="project" value="UniProtKB-KW"/>
</dbReference>
<dbReference type="Proteomes" id="UP000002668">
    <property type="component" value="Genome"/>
</dbReference>
<evidence type="ECO:0000256" key="1">
    <source>
        <dbReference type="ARBA" id="ARBA00022527"/>
    </source>
</evidence>
<evidence type="ECO:0000256" key="4">
    <source>
        <dbReference type="ARBA" id="ARBA00022777"/>
    </source>
</evidence>
<feature type="compositionally biased region" description="Low complexity" evidence="9">
    <location>
        <begin position="258"/>
        <end position="286"/>
    </location>
</feature>
<keyword evidence="1" id="KW-0723">Serine/threonine-protein kinase</keyword>
<evidence type="ECO:0000313" key="11">
    <source>
        <dbReference type="EMBL" id="CBX97433.1"/>
    </source>
</evidence>
<dbReference type="PROSITE" id="PS50011">
    <property type="entry name" value="PROTEIN_KINASE_DOM"/>
    <property type="match status" value="1"/>
</dbReference>
<evidence type="ECO:0000313" key="12">
    <source>
        <dbReference type="Proteomes" id="UP000002668"/>
    </source>
</evidence>
<accession>E5A1G9</accession>
<evidence type="ECO:0000256" key="9">
    <source>
        <dbReference type="SAM" id="MobiDB-lite"/>
    </source>
</evidence>
<evidence type="ECO:0000256" key="7">
    <source>
        <dbReference type="PIRSR" id="PIRSR630616-2"/>
    </source>
</evidence>
<evidence type="ECO:0000256" key="2">
    <source>
        <dbReference type="ARBA" id="ARBA00022679"/>
    </source>
</evidence>
<gene>
    <name evidence="11" type="ORF">LEMA_P105640.1</name>
</gene>
<dbReference type="OrthoDB" id="410920at2759"/>
<organism evidence="12">
    <name type="scientific">Leptosphaeria maculans (strain JN3 / isolate v23.1.3 / race Av1-4-5-6-7-8)</name>
    <name type="common">Blackleg fungus</name>
    <name type="synonym">Phoma lingam</name>
    <dbReference type="NCBI Taxonomy" id="985895"/>
    <lineage>
        <taxon>Eukaryota</taxon>
        <taxon>Fungi</taxon>
        <taxon>Dikarya</taxon>
        <taxon>Ascomycota</taxon>
        <taxon>Pezizomycotina</taxon>
        <taxon>Dothideomycetes</taxon>
        <taxon>Pleosporomycetidae</taxon>
        <taxon>Pleosporales</taxon>
        <taxon>Pleosporineae</taxon>
        <taxon>Leptosphaeriaceae</taxon>
        <taxon>Plenodomus</taxon>
        <taxon>Plenodomus lingam/Leptosphaeria maculans species complex</taxon>
    </lineage>
</organism>
<feature type="cross-link" description="Glycyl lysine isopeptide (Lys-Gly) (interchain with G-Cter in SUMO2)" evidence="8">
    <location>
        <position position="531"/>
    </location>
</feature>
<dbReference type="VEuPathDB" id="FungiDB:LEMA_P105640.1"/>
<evidence type="ECO:0000256" key="5">
    <source>
        <dbReference type="ARBA" id="ARBA00022840"/>
    </source>
</evidence>
<feature type="compositionally biased region" description="Low complexity" evidence="9">
    <location>
        <begin position="49"/>
        <end position="58"/>
    </location>
</feature>
<proteinExistence type="predicted"/>
<dbReference type="SMART" id="SM00220">
    <property type="entry name" value="S_TKc"/>
    <property type="match status" value="1"/>
</dbReference>
<name>E5A1G9_LEPMJ</name>
<feature type="compositionally biased region" description="Polar residues" evidence="9">
    <location>
        <begin position="28"/>
        <end position="38"/>
    </location>
</feature>
<keyword evidence="3 7" id="KW-0547">Nucleotide-binding</keyword>
<feature type="active site" description="Proton acceptor" evidence="6">
    <location>
        <position position="529"/>
    </location>
</feature>
<dbReference type="GO" id="GO:0005524">
    <property type="term" value="F:ATP binding"/>
    <property type="evidence" value="ECO:0007669"/>
    <property type="project" value="UniProtKB-KW"/>
</dbReference>
<dbReference type="HOGENOM" id="CLU_019271_1_0_1"/>
<dbReference type="AlphaFoldDB" id="E5A1G9"/>